<evidence type="ECO:0000313" key="2">
    <source>
        <dbReference type="Proteomes" id="UP001146120"/>
    </source>
</evidence>
<organism evidence="1 2">
    <name type="scientific">Lagenidium giganteum</name>
    <dbReference type="NCBI Taxonomy" id="4803"/>
    <lineage>
        <taxon>Eukaryota</taxon>
        <taxon>Sar</taxon>
        <taxon>Stramenopiles</taxon>
        <taxon>Oomycota</taxon>
        <taxon>Peronosporomycetes</taxon>
        <taxon>Pythiales</taxon>
        <taxon>Pythiaceae</taxon>
    </lineage>
</organism>
<protein>
    <recommendedName>
        <fullName evidence="3">Secreted protein</fullName>
    </recommendedName>
</protein>
<reference evidence="1" key="1">
    <citation type="submission" date="2022-11" db="EMBL/GenBank/DDBJ databases">
        <authorList>
            <person name="Morgan W.R."/>
            <person name="Tartar A."/>
        </authorList>
    </citation>
    <scope>NUCLEOTIDE SEQUENCE</scope>
    <source>
        <strain evidence="1">ARSEF 373</strain>
    </source>
</reference>
<proteinExistence type="predicted"/>
<dbReference type="AlphaFoldDB" id="A0AAV2YQY3"/>
<evidence type="ECO:0000313" key="1">
    <source>
        <dbReference type="EMBL" id="DAZ97417.1"/>
    </source>
</evidence>
<reference evidence="1" key="2">
    <citation type="journal article" date="2023" name="Microbiol Resour">
        <title>Decontamination and Annotation of the Draft Genome Sequence of the Oomycete Lagenidium giganteum ARSEF 373.</title>
        <authorList>
            <person name="Morgan W.R."/>
            <person name="Tartar A."/>
        </authorList>
    </citation>
    <scope>NUCLEOTIDE SEQUENCE</scope>
    <source>
        <strain evidence="1">ARSEF 373</strain>
    </source>
</reference>
<evidence type="ECO:0008006" key="3">
    <source>
        <dbReference type="Google" id="ProtNLM"/>
    </source>
</evidence>
<name>A0AAV2YQY3_9STRA</name>
<dbReference type="Proteomes" id="UP001146120">
    <property type="component" value="Unassembled WGS sequence"/>
</dbReference>
<comment type="caution">
    <text evidence="1">The sequence shown here is derived from an EMBL/GenBank/DDBJ whole genome shotgun (WGS) entry which is preliminary data.</text>
</comment>
<gene>
    <name evidence="1" type="ORF">N0F65_011301</name>
</gene>
<dbReference type="EMBL" id="DAKRPA010000136">
    <property type="protein sequence ID" value="DAZ97417.1"/>
    <property type="molecule type" value="Genomic_DNA"/>
</dbReference>
<keyword evidence="2" id="KW-1185">Reference proteome</keyword>
<accession>A0AAV2YQY3</accession>
<sequence length="105" mass="11500">MRWVIFAFAMVSLRSLAPLGFVVLGTTTLMASSMVEIQDPNQEKAYSTVATPLSACGLCQQTGECAHAFHGSFRQFCHTLARWVGHAVLLCGRCTVRCEYAQLSL</sequence>